<evidence type="ECO:0000259" key="3">
    <source>
        <dbReference type="PROSITE" id="PS50157"/>
    </source>
</evidence>
<dbReference type="AlphaFoldDB" id="A0A9Q0M5I9"/>
<feature type="region of interest" description="Disordered" evidence="2">
    <location>
        <begin position="553"/>
        <end position="624"/>
    </location>
</feature>
<comment type="caution">
    <text evidence="4">The sequence shown here is derived from an EMBL/GenBank/DDBJ whole genome shotgun (WGS) entry which is preliminary data.</text>
</comment>
<feature type="domain" description="C2H2-type" evidence="3">
    <location>
        <begin position="333"/>
        <end position="360"/>
    </location>
</feature>
<feature type="region of interest" description="Disordered" evidence="2">
    <location>
        <begin position="168"/>
        <end position="211"/>
    </location>
</feature>
<evidence type="ECO:0000256" key="1">
    <source>
        <dbReference type="PROSITE-ProRule" id="PRU00042"/>
    </source>
</evidence>
<dbReference type="SMART" id="SM00355">
    <property type="entry name" value="ZnF_C2H2"/>
    <property type="match status" value="2"/>
</dbReference>
<evidence type="ECO:0000313" key="5">
    <source>
        <dbReference type="Proteomes" id="UP001142055"/>
    </source>
</evidence>
<protein>
    <recommendedName>
        <fullName evidence="3">C2H2-type domain-containing protein</fullName>
    </recommendedName>
</protein>
<keyword evidence="1" id="KW-0479">Metal-binding</keyword>
<proteinExistence type="predicted"/>
<accession>A0A9Q0M5I9</accession>
<evidence type="ECO:0000256" key="2">
    <source>
        <dbReference type="SAM" id="MobiDB-lite"/>
    </source>
</evidence>
<name>A0A9Q0M5I9_BLOTA</name>
<dbReference type="Proteomes" id="UP001142055">
    <property type="component" value="Chromosome 2"/>
</dbReference>
<feature type="compositionally biased region" description="Low complexity" evidence="2">
    <location>
        <begin position="600"/>
        <end position="614"/>
    </location>
</feature>
<feature type="region of interest" description="Disordered" evidence="2">
    <location>
        <begin position="232"/>
        <end position="265"/>
    </location>
</feature>
<organism evidence="4 5">
    <name type="scientific">Blomia tropicalis</name>
    <name type="common">Mite</name>
    <dbReference type="NCBI Taxonomy" id="40697"/>
    <lineage>
        <taxon>Eukaryota</taxon>
        <taxon>Metazoa</taxon>
        <taxon>Ecdysozoa</taxon>
        <taxon>Arthropoda</taxon>
        <taxon>Chelicerata</taxon>
        <taxon>Arachnida</taxon>
        <taxon>Acari</taxon>
        <taxon>Acariformes</taxon>
        <taxon>Sarcoptiformes</taxon>
        <taxon>Astigmata</taxon>
        <taxon>Glycyphagoidea</taxon>
        <taxon>Echimyopodidae</taxon>
        <taxon>Blomia</taxon>
    </lineage>
</organism>
<feature type="compositionally biased region" description="Polar residues" evidence="2">
    <location>
        <begin position="571"/>
        <end position="583"/>
    </location>
</feature>
<gene>
    <name evidence="4" type="ORF">RDWZM_005397</name>
</gene>
<sequence length="624" mass="71165">METPNFKSITCNKNVPEIVQRLYKENICFRETLSVMFELKRVLQHIMTNHQPMLDHYRPHYMEFMKRFKLCRDAFNDELSRYPSIHFNAHRMLKCKVPECRFRGHHMPEECAFNESEDEVSNKEMERYETLQQISALFTSGFNDNNNLSAGSDFSNMNGNTTTLKRKHSLDLCESDSSNKRPFTELNKQQQESTVLENDSNQVAQNQSHSPSLIKYQSATVLSNTKILISTKPKPDNYSSKSESILSKTPDSILEPNSLEPTNTLEKPNSVIEAEKVYTGSNSNKTTLDDKKELDADNPYKVVKGKCQVADCECVFNNIYAANFHFRSHGKLFKCGLCAKLFSSRLRVLGHFKEHKKLERSSNETKDADKNDNEMVDQSNLSPSVTVADKSIKLNLTTEVDSNLNLDDKTKDKVETIPIQSEITKSLEQSSSVEITHSQPQPEIEKMMESSSTVTTDLQSQPEIEKKIEASSNPEKTLLQLEPEIQKHVEPSLLEKTPFQPQPEIEKKLERSLIEKTPLQPQPEIEKKLERSLIEKTPLQPQPEIEKKLERSLIEKTLLQPQPEIEKHGETLSSGNDQSNIESPNRRPRRSGPTPSKTITPTAASSRPTRTTRSNTGFAAFRFA</sequence>
<feature type="compositionally biased region" description="Polar residues" evidence="2">
    <location>
        <begin position="186"/>
        <end position="211"/>
    </location>
</feature>
<keyword evidence="1" id="KW-0863">Zinc-finger</keyword>
<dbReference type="EMBL" id="JAPWDV010000002">
    <property type="protein sequence ID" value="KAJ6219585.1"/>
    <property type="molecule type" value="Genomic_DNA"/>
</dbReference>
<dbReference type="GO" id="GO:0008270">
    <property type="term" value="F:zinc ion binding"/>
    <property type="evidence" value="ECO:0007669"/>
    <property type="project" value="UniProtKB-KW"/>
</dbReference>
<dbReference type="PROSITE" id="PS00028">
    <property type="entry name" value="ZINC_FINGER_C2H2_1"/>
    <property type="match status" value="1"/>
</dbReference>
<dbReference type="InterPro" id="IPR013087">
    <property type="entry name" value="Znf_C2H2_type"/>
</dbReference>
<feature type="region of interest" description="Disordered" evidence="2">
    <location>
        <begin position="356"/>
        <end position="382"/>
    </location>
</feature>
<feature type="compositionally biased region" description="Basic and acidic residues" evidence="2">
    <location>
        <begin position="356"/>
        <end position="373"/>
    </location>
</feature>
<evidence type="ECO:0000313" key="4">
    <source>
        <dbReference type="EMBL" id="KAJ6219585.1"/>
    </source>
</evidence>
<keyword evidence="1" id="KW-0862">Zinc</keyword>
<keyword evidence="5" id="KW-1185">Reference proteome</keyword>
<feature type="compositionally biased region" description="Polar residues" evidence="2">
    <location>
        <begin position="237"/>
        <end position="250"/>
    </location>
</feature>
<dbReference type="PROSITE" id="PS50157">
    <property type="entry name" value="ZINC_FINGER_C2H2_2"/>
    <property type="match status" value="1"/>
</dbReference>
<reference evidence="4" key="1">
    <citation type="submission" date="2022-12" db="EMBL/GenBank/DDBJ databases">
        <title>Genome assemblies of Blomia tropicalis.</title>
        <authorList>
            <person name="Cui Y."/>
        </authorList>
    </citation>
    <scope>NUCLEOTIDE SEQUENCE</scope>
    <source>
        <tissue evidence="4">Adult mites</tissue>
    </source>
</reference>